<dbReference type="PANTHER" id="PTHR45738">
    <property type="entry name" value="POLYPHOSPHOINOSITIDE PHOSPHATASE"/>
    <property type="match status" value="1"/>
</dbReference>
<dbReference type="GO" id="GO:0046856">
    <property type="term" value="P:phosphatidylinositol dephosphorylation"/>
    <property type="evidence" value="ECO:0007669"/>
    <property type="project" value="InterPro"/>
</dbReference>
<dbReference type="Pfam" id="PF02383">
    <property type="entry name" value="Syja_N"/>
    <property type="match status" value="1"/>
</dbReference>
<reference evidence="7" key="1">
    <citation type="submission" date="2017-03" db="EMBL/GenBank/DDBJ databases">
        <authorList>
            <person name="Sharma R."/>
            <person name="Thines M."/>
        </authorList>
    </citation>
    <scope>NUCLEOTIDE SEQUENCE [LARGE SCALE GENOMIC DNA]</scope>
</reference>
<evidence type="ECO:0000256" key="1">
    <source>
        <dbReference type="ARBA" id="ARBA00004308"/>
    </source>
</evidence>
<feature type="compositionally biased region" description="Polar residues" evidence="4">
    <location>
        <begin position="827"/>
        <end position="839"/>
    </location>
</feature>
<keyword evidence="2" id="KW-0378">Hydrolase</keyword>
<sequence>MPESAIEEPACADYKEKLETAVQKKSESGDEADQTPLASGVDRRKEIPCFPQLSNNPPTPPDPTPKRADPGDENEEPAIAKSFDRSGSPPSTLLRNKGAVYKKVGEEGVCRMHKFSLYETATRYYMVGGDIMDQRFRILKIDRTAESGDLSIAEDDIIYTKKEMNQLLNAVDDGNKITGGLKLKCSTWGLLGFIRFTGAYYMLLVTKRSQVAMVGGHYIYQIDGTELVSLTTTSSSRFRGEHHPEEARFVGILNNLDLSRSFYFSYSYDITRSLQHNILRERQGLQQGQVDPPARHPNAMFIWNHHLLKPAVETLKNTYDWCLPIIHGFVDQATLSIYGRTVYITIVARRSRFFAGARFLKRGANDLGYVANDVETEQIVSEMLTTSFHSPGPDFYANPSYTSYVQHRGSIPLYWTQDNTGVTPKPDIELNLNDPFYGAAALHFDNLFERYGAPVFALNLVKSRERTPRESILLKEYTNAITYLNQFLPEGSKIIYKAWDMSRASKSRDQDVIGTLEEIAENVMTTTCFFRNGIDQVGGLKLQNGVARTNCIDCLDRTNAAQFVIGKRALGYQLHALGIISDTSIDYDTDAVNLFTHMYHDHGDTIAIQYGGSHLVNTMETYRKINQWTSHSRDMVESFKRYYNNSFLDAQRQEAYNLFLGNYIFAQGQPMLWDLSTDYYLHHADPRTWSGKKRRSYINWFTPHFLVPRTMPSITQPQGALAGKALDFFDDYWLEYYKPLALSSFMKIFSYKMNSTLRYIPFKSTQEGKYDLSPFRIRIGNEQDVPEKQPWSSGPPATSHIKEHNNDASSQISHSAAPSTHPALPSWLQTQGNKQSPIHQITRKDLQEASDKVQPLAASRKGNKESKDKSAVAQWTLDQFVSNSLNPAVTASEANEYERYISHPLTLPLVVSTDTPPNPNAEFLSYINSVSDEATSNVNATPEDTADYADFLEVGDDPLTVTEADTSNKRYKAYRQWLKGKSLFKQQRVDA</sequence>
<dbReference type="PROSITE" id="PS50275">
    <property type="entry name" value="SAC"/>
    <property type="match status" value="1"/>
</dbReference>
<dbReference type="GO" id="GO:0012505">
    <property type="term" value="C:endomembrane system"/>
    <property type="evidence" value="ECO:0007669"/>
    <property type="project" value="UniProtKB-SubCell"/>
</dbReference>
<evidence type="ECO:0000313" key="6">
    <source>
        <dbReference type="EMBL" id="SLM39495.1"/>
    </source>
</evidence>
<feature type="region of interest" description="Disordered" evidence="4">
    <location>
        <begin position="783"/>
        <end position="869"/>
    </location>
</feature>
<dbReference type="Proteomes" id="UP000192927">
    <property type="component" value="Unassembled WGS sequence"/>
</dbReference>
<evidence type="ECO:0000313" key="7">
    <source>
        <dbReference type="Proteomes" id="UP000192927"/>
    </source>
</evidence>
<evidence type="ECO:0000256" key="4">
    <source>
        <dbReference type="SAM" id="MobiDB-lite"/>
    </source>
</evidence>
<dbReference type="PANTHER" id="PTHR45738:SF5">
    <property type="entry name" value="POLYPHOSPHOINOSITIDE PHOSPHATASE"/>
    <property type="match status" value="1"/>
</dbReference>
<keyword evidence="7" id="KW-1185">Reference proteome</keyword>
<dbReference type="AlphaFoldDB" id="A0A1W5D8X7"/>
<dbReference type="InterPro" id="IPR043573">
    <property type="entry name" value="Fig4-like"/>
</dbReference>
<proteinExistence type="predicted"/>
<feature type="compositionally biased region" description="Polar residues" evidence="4">
    <location>
        <begin position="807"/>
        <end position="818"/>
    </location>
</feature>
<name>A0A1W5D8X7_9LECA</name>
<keyword evidence="3" id="KW-0472">Membrane</keyword>
<feature type="region of interest" description="Disordered" evidence="4">
    <location>
        <begin position="19"/>
        <end position="94"/>
    </location>
</feature>
<feature type="compositionally biased region" description="Basic and acidic residues" evidence="4">
    <location>
        <begin position="19"/>
        <end position="28"/>
    </location>
</feature>
<organism evidence="6 7">
    <name type="scientific">Lasallia pustulata</name>
    <dbReference type="NCBI Taxonomy" id="136370"/>
    <lineage>
        <taxon>Eukaryota</taxon>
        <taxon>Fungi</taxon>
        <taxon>Dikarya</taxon>
        <taxon>Ascomycota</taxon>
        <taxon>Pezizomycotina</taxon>
        <taxon>Lecanoromycetes</taxon>
        <taxon>OSLEUM clade</taxon>
        <taxon>Umbilicariomycetidae</taxon>
        <taxon>Umbilicariales</taxon>
        <taxon>Umbilicariaceae</taxon>
        <taxon>Lasallia</taxon>
    </lineage>
</organism>
<feature type="compositionally biased region" description="Basic and acidic residues" evidence="4">
    <location>
        <begin position="842"/>
        <end position="851"/>
    </location>
</feature>
<evidence type="ECO:0000259" key="5">
    <source>
        <dbReference type="PROSITE" id="PS50275"/>
    </source>
</evidence>
<evidence type="ECO:0000256" key="3">
    <source>
        <dbReference type="ARBA" id="ARBA00023136"/>
    </source>
</evidence>
<dbReference type="GO" id="GO:0043813">
    <property type="term" value="F:phosphatidylinositol-3,5-bisphosphate 5-phosphatase activity"/>
    <property type="evidence" value="ECO:0007669"/>
    <property type="project" value="InterPro"/>
</dbReference>
<dbReference type="InterPro" id="IPR002013">
    <property type="entry name" value="SAC_dom"/>
</dbReference>
<feature type="domain" description="SAC" evidence="5">
    <location>
        <begin position="253"/>
        <end position="612"/>
    </location>
</feature>
<evidence type="ECO:0000256" key="2">
    <source>
        <dbReference type="ARBA" id="ARBA00022801"/>
    </source>
</evidence>
<dbReference type="EMBL" id="FWEW01003509">
    <property type="protein sequence ID" value="SLM39495.1"/>
    <property type="molecule type" value="Genomic_DNA"/>
</dbReference>
<protein>
    <submittedName>
        <fullName evidence="6">Synaptojanin, N-terminal</fullName>
    </submittedName>
</protein>
<accession>A0A1W5D8X7</accession>
<comment type="subcellular location">
    <subcellularLocation>
        <location evidence="1">Endomembrane system</location>
    </subcellularLocation>
</comment>